<dbReference type="InterPro" id="IPR000802">
    <property type="entry name" value="Arsenical_pump_ArsB"/>
</dbReference>
<dbReference type="RefSeq" id="WP_013682006.1">
    <property type="nucleotide sequence ID" value="NC_015318.1"/>
</dbReference>
<keyword evidence="13" id="KW-1185">Reference proteome</keyword>
<reference evidence="13" key="2">
    <citation type="submission" date="2011-03" db="EMBL/GenBank/DDBJ databases">
        <title>The complete genome of Hippea maritima DSM 10411.</title>
        <authorList>
            <consortium name="US DOE Joint Genome Institute (JGI-PGF)"/>
            <person name="Lucas S."/>
            <person name="Copeland A."/>
            <person name="Lapidus A."/>
            <person name="Bruce D."/>
            <person name="Goodwin L."/>
            <person name="Pitluck S."/>
            <person name="Peters L."/>
            <person name="Kyrpides N."/>
            <person name="Mavromatis K."/>
            <person name="Pagani I."/>
            <person name="Ivanova N."/>
            <person name="Mikhailova N."/>
            <person name="Lu M."/>
            <person name="Detter J.C."/>
            <person name="Tapia R."/>
            <person name="Han C."/>
            <person name="Land M."/>
            <person name="Hauser L."/>
            <person name="Markowitz V."/>
            <person name="Cheng J.-F."/>
            <person name="Hugenholtz P."/>
            <person name="Woyke T."/>
            <person name="Wu D."/>
            <person name="Spring S."/>
            <person name="Schroeder M."/>
            <person name="Brambilla E."/>
            <person name="Klenk H.-P."/>
            <person name="Eisen J.A."/>
        </authorList>
    </citation>
    <scope>NUCLEOTIDE SEQUENCE [LARGE SCALE GENOMIC DNA]</scope>
    <source>
        <strain evidence="13">ATCC 700847 / DSM 10411 / MH2</strain>
    </source>
</reference>
<feature type="transmembrane region" description="Helical" evidence="9">
    <location>
        <begin position="356"/>
        <end position="377"/>
    </location>
</feature>
<dbReference type="Pfam" id="PF03600">
    <property type="entry name" value="CitMHS"/>
    <property type="match status" value="1"/>
</dbReference>
<evidence type="ECO:0000256" key="2">
    <source>
        <dbReference type="ARBA" id="ARBA00009843"/>
    </source>
</evidence>
<feature type="transmembrane region" description="Helical" evidence="9">
    <location>
        <begin position="148"/>
        <end position="165"/>
    </location>
</feature>
<dbReference type="AlphaFoldDB" id="F2LW33"/>
<feature type="transmembrane region" description="Helical" evidence="9">
    <location>
        <begin position="120"/>
        <end position="141"/>
    </location>
</feature>
<keyword evidence="10" id="KW-0732">Signal</keyword>
<organism evidence="12 13">
    <name type="scientific">Hippea maritima (strain ATCC 700847 / DSM 10411 / MH2)</name>
    <dbReference type="NCBI Taxonomy" id="760142"/>
    <lineage>
        <taxon>Bacteria</taxon>
        <taxon>Pseudomonadati</taxon>
        <taxon>Campylobacterota</taxon>
        <taxon>Desulfurellia</taxon>
        <taxon>Desulfurellales</taxon>
        <taxon>Hippeaceae</taxon>
        <taxon>Hippea</taxon>
    </lineage>
</organism>
<feature type="transmembrane region" description="Helical" evidence="9">
    <location>
        <begin position="447"/>
        <end position="480"/>
    </location>
</feature>
<reference evidence="12 13" key="1">
    <citation type="journal article" date="2011" name="Stand. Genomic Sci.">
        <title>Complete genome sequence of the thermophilic sulfur-reducer Hippea maritima type strain (MH(2)).</title>
        <authorList>
            <person name="Huntemann M."/>
            <person name="Lu M."/>
            <person name="Nolan M."/>
            <person name="Lapidus A."/>
            <person name="Lucas S."/>
            <person name="Hammon N."/>
            <person name="Deshpande S."/>
            <person name="Cheng J.F."/>
            <person name="Tapia R."/>
            <person name="Han C."/>
            <person name="Goodwin L."/>
            <person name="Pitluck S."/>
            <person name="Liolios K."/>
            <person name="Pagani I."/>
            <person name="Ivanova N."/>
            <person name="Ovchinikova G."/>
            <person name="Pati A."/>
            <person name="Chen A."/>
            <person name="Palaniappan K."/>
            <person name="Land M."/>
            <person name="Hauser L."/>
            <person name="Jeffries C.D."/>
            <person name="Detter J.C."/>
            <person name="Brambilla E.M."/>
            <person name="Rohde M."/>
            <person name="Spring S."/>
            <person name="Goker M."/>
            <person name="Woyke T."/>
            <person name="Bristow J."/>
            <person name="Eisen J.A."/>
            <person name="Markowitz V."/>
            <person name="Hugenholtz P."/>
            <person name="Kyrpides N.C."/>
            <person name="Klenk H.P."/>
            <person name="Mavromatis K."/>
        </authorList>
    </citation>
    <scope>NUCLEOTIDE SEQUENCE [LARGE SCALE GENOMIC DNA]</scope>
    <source>
        <strain evidence="13">ATCC 700847 / DSM 10411 / MH2</strain>
    </source>
</reference>
<dbReference type="HOGENOM" id="CLU_011920_4_0_7"/>
<dbReference type="STRING" id="760142.Hipma_1001"/>
<dbReference type="InterPro" id="IPR004680">
    <property type="entry name" value="Cit_transptr-like_dom"/>
</dbReference>
<name>F2LW33_HIPMA</name>
<feature type="transmembrane region" description="Helical" evidence="9">
    <location>
        <begin position="533"/>
        <end position="554"/>
    </location>
</feature>
<gene>
    <name evidence="12" type="ordered locus">Hipma_1001</name>
</gene>
<evidence type="ECO:0000256" key="1">
    <source>
        <dbReference type="ARBA" id="ARBA00004651"/>
    </source>
</evidence>
<keyword evidence="7 9" id="KW-0472">Membrane</keyword>
<comment type="similarity">
    <text evidence="2">Belongs to the CitM (TC 2.A.11) transporter family.</text>
</comment>
<evidence type="ECO:0000256" key="5">
    <source>
        <dbReference type="ARBA" id="ARBA00022692"/>
    </source>
</evidence>
<feature type="chain" id="PRO_5003281502" evidence="10">
    <location>
        <begin position="22"/>
        <end position="556"/>
    </location>
</feature>
<dbReference type="PRINTS" id="PR00758">
    <property type="entry name" value="ARSENICPUMP"/>
</dbReference>
<feature type="transmembrane region" description="Helical" evidence="9">
    <location>
        <begin position="413"/>
        <end position="435"/>
    </location>
</feature>
<feature type="transmembrane region" description="Helical" evidence="9">
    <location>
        <begin position="492"/>
        <end position="513"/>
    </location>
</feature>
<keyword evidence="6 9" id="KW-1133">Transmembrane helix</keyword>
<keyword evidence="8" id="KW-0175">Coiled coil</keyword>
<evidence type="ECO:0000256" key="3">
    <source>
        <dbReference type="ARBA" id="ARBA00022448"/>
    </source>
</evidence>
<feature type="transmembrane region" description="Helical" evidence="9">
    <location>
        <begin position="303"/>
        <end position="326"/>
    </location>
</feature>
<dbReference type="CDD" id="cd01116">
    <property type="entry name" value="P_permease"/>
    <property type="match status" value="1"/>
</dbReference>
<dbReference type="EMBL" id="CP002606">
    <property type="protein sequence ID" value="AEA33967.1"/>
    <property type="molecule type" value="Genomic_DNA"/>
</dbReference>
<evidence type="ECO:0000313" key="12">
    <source>
        <dbReference type="EMBL" id="AEA33967.1"/>
    </source>
</evidence>
<proteinExistence type="inferred from homology"/>
<dbReference type="KEGG" id="hmr:Hipma_1001"/>
<dbReference type="PANTHER" id="PTHR43568">
    <property type="entry name" value="P PROTEIN"/>
    <property type="match status" value="1"/>
</dbReference>
<dbReference type="GO" id="GO:0005886">
    <property type="term" value="C:plasma membrane"/>
    <property type="evidence" value="ECO:0007669"/>
    <property type="project" value="UniProtKB-SubCell"/>
</dbReference>
<evidence type="ECO:0000256" key="4">
    <source>
        <dbReference type="ARBA" id="ARBA00022475"/>
    </source>
</evidence>
<evidence type="ECO:0000256" key="7">
    <source>
        <dbReference type="ARBA" id="ARBA00023136"/>
    </source>
</evidence>
<comment type="subcellular location">
    <subcellularLocation>
        <location evidence="1">Cell membrane</location>
        <topology evidence="1">Multi-pass membrane protein</topology>
    </subcellularLocation>
</comment>
<feature type="transmembrane region" description="Helical" evidence="9">
    <location>
        <begin position="222"/>
        <end position="240"/>
    </location>
</feature>
<keyword evidence="4" id="KW-1003">Cell membrane</keyword>
<evidence type="ECO:0000259" key="11">
    <source>
        <dbReference type="Pfam" id="PF03600"/>
    </source>
</evidence>
<accession>F2LW33</accession>
<feature type="domain" description="Citrate transporter-like" evidence="11">
    <location>
        <begin position="136"/>
        <end position="499"/>
    </location>
</feature>
<dbReference type="OrthoDB" id="9765532at2"/>
<evidence type="ECO:0000256" key="10">
    <source>
        <dbReference type="SAM" id="SignalP"/>
    </source>
</evidence>
<dbReference type="GO" id="GO:0015105">
    <property type="term" value="F:arsenite transmembrane transporter activity"/>
    <property type="evidence" value="ECO:0007669"/>
    <property type="project" value="InterPro"/>
</dbReference>
<sequence>MKKTFLLGVLLIFLTVGFSNAATLRVGGILKNEHGAGIDGVEVEILYNHKIIAKSETTDEGTYFIETKIKNSINPRDVYIRFDKTTYKTIEKPIENILHSKLPDGSDIYISSVNETLHRAITPAFWIALGVLVLTFALISFEVLHRTVAALFGASVLLFVSYTLGTFNESYFVLSFEEAVKGIDFNVILLLMSMMIIVGVMKKTGIFQWLAYKSYALSKGNVFKLSIILMFVTAVVSAFLDNVTTMLLIAPVSIEIALMLNINPLSLLIPEVIASNMGGTATLIGDPPNIMIGSYAHLTFNQFLINLADVITIILIVNVFVMKFFFGKEYKKGRIENVDELLQKLKEEYKITDKKLLNYCLFILGFVIVLFVTHGFLHMEPSIAAMIGASLILLFSGVDITEMMEHEVEWTTLVFFMMLFVIVEASVQTGVIMMVANWVKDLAGNSLALAIILIIWVSAIASAIVDNIPFTATMLPVVAYLTRTIPDAGNTLWWALALGACLGGNGTLIGASANVVTAGISERTGYPITFKEFLKVGVPATAISVAIGMVWLLLGG</sequence>
<evidence type="ECO:0000256" key="6">
    <source>
        <dbReference type="ARBA" id="ARBA00022989"/>
    </source>
</evidence>
<dbReference type="InParanoid" id="F2LW33"/>
<dbReference type="PANTHER" id="PTHR43568:SF1">
    <property type="entry name" value="P PROTEIN"/>
    <property type="match status" value="1"/>
</dbReference>
<feature type="transmembrane region" description="Helical" evidence="9">
    <location>
        <begin position="185"/>
        <end position="201"/>
    </location>
</feature>
<feature type="coiled-coil region" evidence="8">
    <location>
        <begin position="328"/>
        <end position="355"/>
    </location>
</feature>
<evidence type="ECO:0000256" key="9">
    <source>
        <dbReference type="SAM" id="Phobius"/>
    </source>
</evidence>
<dbReference type="Proteomes" id="UP000008139">
    <property type="component" value="Chromosome"/>
</dbReference>
<dbReference type="FunCoup" id="F2LW33">
    <property type="interactions" value="49"/>
</dbReference>
<dbReference type="eggNOG" id="COG1055">
    <property type="taxonomic scope" value="Bacteria"/>
</dbReference>
<dbReference type="InterPro" id="IPR051475">
    <property type="entry name" value="Diverse_Ion_Transporter"/>
</dbReference>
<protein>
    <submittedName>
        <fullName evidence="12">Citrate transporter</fullName>
    </submittedName>
</protein>
<evidence type="ECO:0000313" key="13">
    <source>
        <dbReference type="Proteomes" id="UP000008139"/>
    </source>
</evidence>
<feature type="signal peptide" evidence="10">
    <location>
        <begin position="1"/>
        <end position="21"/>
    </location>
</feature>
<keyword evidence="3" id="KW-0813">Transport</keyword>
<keyword evidence="5 9" id="KW-0812">Transmembrane</keyword>
<evidence type="ECO:0000256" key="8">
    <source>
        <dbReference type="SAM" id="Coils"/>
    </source>
</evidence>